<name>A0A9P6HEJ8_9AGAM</name>
<comment type="caution">
    <text evidence="2">The sequence shown here is derived from an EMBL/GenBank/DDBJ whole genome shotgun (WGS) entry which is preliminary data.</text>
</comment>
<dbReference type="EMBL" id="WIUZ02000009">
    <property type="protein sequence ID" value="KAF9784090.1"/>
    <property type="molecule type" value="Genomic_DNA"/>
</dbReference>
<feature type="region of interest" description="Disordered" evidence="1">
    <location>
        <begin position="75"/>
        <end position="98"/>
    </location>
</feature>
<protein>
    <submittedName>
        <fullName evidence="2">Uncharacterized protein</fullName>
    </submittedName>
</protein>
<feature type="compositionally biased region" description="Polar residues" evidence="1">
    <location>
        <begin position="1"/>
        <end position="17"/>
    </location>
</feature>
<feature type="compositionally biased region" description="Polar residues" evidence="1">
    <location>
        <begin position="29"/>
        <end position="48"/>
    </location>
</feature>
<dbReference type="OrthoDB" id="10518373at2759"/>
<evidence type="ECO:0000313" key="2">
    <source>
        <dbReference type="EMBL" id="KAF9784090.1"/>
    </source>
</evidence>
<gene>
    <name evidence="2" type="ORF">BJ322DRAFT_893936</name>
</gene>
<keyword evidence="3" id="KW-1185">Reference proteome</keyword>
<reference evidence="2" key="1">
    <citation type="journal article" date="2020" name="Nat. Commun.">
        <title>Large-scale genome sequencing of mycorrhizal fungi provides insights into the early evolution of symbiotic traits.</title>
        <authorList>
            <person name="Miyauchi S."/>
            <person name="Kiss E."/>
            <person name="Kuo A."/>
            <person name="Drula E."/>
            <person name="Kohler A."/>
            <person name="Sanchez-Garcia M."/>
            <person name="Morin E."/>
            <person name="Andreopoulos B."/>
            <person name="Barry K.W."/>
            <person name="Bonito G."/>
            <person name="Buee M."/>
            <person name="Carver A."/>
            <person name="Chen C."/>
            <person name="Cichocki N."/>
            <person name="Clum A."/>
            <person name="Culley D."/>
            <person name="Crous P.W."/>
            <person name="Fauchery L."/>
            <person name="Girlanda M."/>
            <person name="Hayes R.D."/>
            <person name="Keri Z."/>
            <person name="LaButti K."/>
            <person name="Lipzen A."/>
            <person name="Lombard V."/>
            <person name="Magnuson J."/>
            <person name="Maillard F."/>
            <person name="Murat C."/>
            <person name="Nolan M."/>
            <person name="Ohm R.A."/>
            <person name="Pangilinan J."/>
            <person name="Pereira M.F."/>
            <person name="Perotto S."/>
            <person name="Peter M."/>
            <person name="Pfister S."/>
            <person name="Riley R."/>
            <person name="Sitrit Y."/>
            <person name="Stielow J.B."/>
            <person name="Szollosi G."/>
            <person name="Zifcakova L."/>
            <person name="Stursova M."/>
            <person name="Spatafora J.W."/>
            <person name="Tedersoo L."/>
            <person name="Vaario L.M."/>
            <person name="Yamada A."/>
            <person name="Yan M."/>
            <person name="Wang P."/>
            <person name="Xu J."/>
            <person name="Bruns T."/>
            <person name="Baldrian P."/>
            <person name="Vilgalys R."/>
            <person name="Dunand C."/>
            <person name="Henrissat B."/>
            <person name="Grigoriev I.V."/>
            <person name="Hibbett D."/>
            <person name="Nagy L.G."/>
            <person name="Martin F.M."/>
        </authorList>
    </citation>
    <scope>NUCLEOTIDE SEQUENCE</scope>
    <source>
        <strain evidence="2">UH-Tt-Lm1</strain>
    </source>
</reference>
<sequence length="252" mass="28694">MTSTTNAPSLSTLTRSPFQRPVFSRQEKSSAPSSGCSNVGLSSGTDSTVSEEDENEDTIVRWGWVWHKGEMRRISELPPVVAEPPKPSPPKRKYDFKPVFYLPSSPPREKKQTVEVASAEEYCGQRTPDRISQTFHRFHDLDVHSPVPSPIHTRKPSFTSKPLVEASLDEIFDYSDDFDCDFEFEADFADDELEDEDEEDEDYDTLDPNSIARYISDFLDPVAYSDDEEFELYCPMFSCIPIFLNILACNDC</sequence>
<accession>A0A9P6HEJ8</accession>
<organism evidence="2 3">
    <name type="scientific">Thelephora terrestris</name>
    <dbReference type="NCBI Taxonomy" id="56493"/>
    <lineage>
        <taxon>Eukaryota</taxon>
        <taxon>Fungi</taxon>
        <taxon>Dikarya</taxon>
        <taxon>Basidiomycota</taxon>
        <taxon>Agaricomycotina</taxon>
        <taxon>Agaricomycetes</taxon>
        <taxon>Thelephorales</taxon>
        <taxon>Thelephoraceae</taxon>
        <taxon>Thelephora</taxon>
    </lineage>
</organism>
<proteinExistence type="predicted"/>
<reference evidence="2" key="2">
    <citation type="submission" date="2020-11" db="EMBL/GenBank/DDBJ databases">
        <authorList>
            <consortium name="DOE Joint Genome Institute"/>
            <person name="Kuo A."/>
            <person name="Miyauchi S."/>
            <person name="Kiss E."/>
            <person name="Drula E."/>
            <person name="Kohler A."/>
            <person name="Sanchez-Garcia M."/>
            <person name="Andreopoulos B."/>
            <person name="Barry K.W."/>
            <person name="Bonito G."/>
            <person name="Buee M."/>
            <person name="Carver A."/>
            <person name="Chen C."/>
            <person name="Cichocki N."/>
            <person name="Clum A."/>
            <person name="Culley D."/>
            <person name="Crous P.W."/>
            <person name="Fauchery L."/>
            <person name="Girlanda M."/>
            <person name="Hayes R."/>
            <person name="Keri Z."/>
            <person name="Labutti K."/>
            <person name="Lipzen A."/>
            <person name="Lombard V."/>
            <person name="Magnuson J."/>
            <person name="Maillard F."/>
            <person name="Morin E."/>
            <person name="Murat C."/>
            <person name="Nolan M."/>
            <person name="Ohm R."/>
            <person name="Pangilinan J."/>
            <person name="Pereira M."/>
            <person name="Perotto S."/>
            <person name="Peter M."/>
            <person name="Riley R."/>
            <person name="Sitrit Y."/>
            <person name="Stielow B."/>
            <person name="Szollosi G."/>
            <person name="Zifcakova L."/>
            <person name="Stursova M."/>
            <person name="Spatafora J.W."/>
            <person name="Tedersoo L."/>
            <person name="Vaario L.-M."/>
            <person name="Yamada A."/>
            <person name="Yan M."/>
            <person name="Wang P."/>
            <person name="Xu J."/>
            <person name="Bruns T."/>
            <person name="Baldrian P."/>
            <person name="Vilgalys R."/>
            <person name="Henrissat B."/>
            <person name="Grigoriev I.V."/>
            <person name="Hibbett D."/>
            <person name="Nagy L.G."/>
            <person name="Martin F.M."/>
        </authorList>
    </citation>
    <scope>NUCLEOTIDE SEQUENCE</scope>
    <source>
        <strain evidence="2">UH-Tt-Lm1</strain>
    </source>
</reference>
<dbReference type="AlphaFoldDB" id="A0A9P6HEJ8"/>
<evidence type="ECO:0000256" key="1">
    <source>
        <dbReference type="SAM" id="MobiDB-lite"/>
    </source>
</evidence>
<feature type="region of interest" description="Disordered" evidence="1">
    <location>
        <begin position="1"/>
        <end position="56"/>
    </location>
</feature>
<evidence type="ECO:0000313" key="3">
    <source>
        <dbReference type="Proteomes" id="UP000736335"/>
    </source>
</evidence>
<dbReference type="Proteomes" id="UP000736335">
    <property type="component" value="Unassembled WGS sequence"/>
</dbReference>